<feature type="compositionally biased region" description="Basic residues" evidence="1">
    <location>
        <begin position="166"/>
        <end position="176"/>
    </location>
</feature>
<dbReference type="Proteomes" id="UP001216440">
    <property type="component" value="Chromosome"/>
</dbReference>
<accession>A0ABY8JY69</accession>
<evidence type="ECO:0000313" key="2">
    <source>
        <dbReference type="EMBL" id="WGD39490.1"/>
    </source>
</evidence>
<evidence type="ECO:0008006" key="4">
    <source>
        <dbReference type="Google" id="ProtNLM"/>
    </source>
</evidence>
<feature type="region of interest" description="Disordered" evidence="1">
    <location>
        <begin position="1"/>
        <end position="31"/>
    </location>
</feature>
<sequence>MFHQADTTAEEDTSDRGMRPDAPPAPRPVPDWQAAEHNALTWVRWLGFPQAEPTRDGSDGGLDIAGPGIYGQVKFHGKTIPPNLIQQLFGARGLNDGEMLFFANSGYTAAAITAADRLDVGCFTYSPADGMIAPANRYAAELMERAMSPEAEDEREARAEGERQKKEKKKQKKLVKKRKKIQRSIEAGEAVMSEVAGKAATIAAVADLELSSDERRKLLADLDKEQLDLLVACLLIRDGFDPSRSRTIMANGFQGVTAYWAKHPDIEVLESESGEEFEPLSVTCLSASIGQEEALRELSELFDEDLWRKLHTHDGVVVPIAGGWLAPGAPMPHFKVEVDATLLRFTGETDYTTVDLSVYANRLMVTTLPLDSTIRAQIARQQHVFLVDLDVLDRWCREGLSLIIEYELTPSPGTKAVGRITGFGFKSLPDNSSGHLALGARQVVAAELDKDLFGHYLCALLVRDGFTVMLHHSGASGGSFMVQLPESASAGELFGVVSYSKSYDMGRTGMANPERVDEAARDHITEMSDLSDSLSEAGGIFSLWMHVTDSAIPSHIRDEVGMPEGVMLLEAGGFAAWGEMRLQVTVDVLADDKGKIDLQLVPVA</sequence>
<dbReference type="InterPro" id="IPR011335">
    <property type="entry name" value="Restrct_endonuc-II-like"/>
</dbReference>
<organism evidence="2 3">
    <name type="scientific">Streptomyces cathayae</name>
    <dbReference type="NCBI Taxonomy" id="3031124"/>
    <lineage>
        <taxon>Bacteria</taxon>
        <taxon>Bacillati</taxon>
        <taxon>Actinomycetota</taxon>
        <taxon>Actinomycetes</taxon>
        <taxon>Kitasatosporales</taxon>
        <taxon>Streptomycetaceae</taxon>
        <taxon>Streptomyces</taxon>
    </lineage>
</organism>
<gene>
    <name evidence="2" type="ORF">PYS65_04680</name>
</gene>
<feature type="compositionally biased region" description="Basic and acidic residues" evidence="1">
    <location>
        <begin position="155"/>
        <end position="165"/>
    </location>
</feature>
<proteinExistence type="predicted"/>
<dbReference type="EMBL" id="CP121682">
    <property type="protein sequence ID" value="WGD39490.1"/>
    <property type="molecule type" value="Genomic_DNA"/>
</dbReference>
<keyword evidence="3" id="KW-1185">Reference proteome</keyword>
<protein>
    <recommendedName>
        <fullName evidence="4">Restriction endonuclease type IV Mrr domain-containing protein</fullName>
    </recommendedName>
</protein>
<name>A0ABY8JY69_9ACTN</name>
<reference evidence="2 3" key="1">
    <citation type="submission" date="2023-03" db="EMBL/GenBank/DDBJ databases">
        <authorList>
            <person name="Mo P."/>
        </authorList>
    </citation>
    <scope>NUCLEOTIDE SEQUENCE [LARGE SCALE GENOMIC DNA]</scope>
    <source>
        <strain evidence="2 3">HUAS 5</strain>
    </source>
</reference>
<evidence type="ECO:0000313" key="3">
    <source>
        <dbReference type="Proteomes" id="UP001216440"/>
    </source>
</evidence>
<dbReference type="SUPFAM" id="SSF52980">
    <property type="entry name" value="Restriction endonuclease-like"/>
    <property type="match status" value="1"/>
</dbReference>
<evidence type="ECO:0000256" key="1">
    <source>
        <dbReference type="SAM" id="MobiDB-lite"/>
    </source>
</evidence>
<feature type="region of interest" description="Disordered" evidence="1">
    <location>
        <begin position="146"/>
        <end position="176"/>
    </location>
</feature>
<dbReference type="RefSeq" id="WP_279332490.1">
    <property type="nucleotide sequence ID" value="NZ_CP121682.1"/>
</dbReference>